<dbReference type="AlphaFoldDB" id="A0A397W3J2"/>
<keyword evidence="2" id="KW-1185">Reference proteome</keyword>
<accession>A0A397W3J2</accession>
<sequence>MAMILRDTEWSGRWYEFDQKAYIMLYISSPLDFQKAPEIKIEWHTEAITDARQYTISTGFIIIKFQVDTISYQTQRCLDFLKANGIRFLIKYNNLFSCCNISKIEAD</sequence>
<name>A0A397W3J2_9GLOM</name>
<evidence type="ECO:0000313" key="2">
    <source>
        <dbReference type="Proteomes" id="UP000266673"/>
    </source>
</evidence>
<reference evidence="1 2" key="1">
    <citation type="submission" date="2018-06" db="EMBL/GenBank/DDBJ databases">
        <title>Comparative genomics reveals the genomic features of Rhizophagus irregularis, R. cerebriforme, R. diaphanum and Gigaspora rosea, and their symbiotic lifestyle signature.</title>
        <authorList>
            <person name="Morin E."/>
            <person name="San Clemente H."/>
            <person name="Chen E.C.H."/>
            <person name="De La Providencia I."/>
            <person name="Hainaut M."/>
            <person name="Kuo A."/>
            <person name="Kohler A."/>
            <person name="Murat C."/>
            <person name="Tang N."/>
            <person name="Roy S."/>
            <person name="Loubradou J."/>
            <person name="Henrissat B."/>
            <person name="Grigoriev I.V."/>
            <person name="Corradi N."/>
            <person name="Roux C."/>
            <person name="Martin F.M."/>
        </authorList>
    </citation>
    <scope>NUCLEOTIDE SEQUENCE [LARGE SCALE GENOMIC DNA]</scope>
    <source>
        <strain evidence="1 2">DAOM 194757</strain>
    </source>
</reference>
<comment type="caution">
    <text evidence="1">The sequence shown here is derived from an EMBL/GenBank/DDBJ whole genome shotgun (WGS) entry which is preliminary data.</text>
</comment>
<organism evidence="1 2">
    <name type="scientific">Gigaspora rosea</name>
    <dbReference type="NCBI Taxonomy" id="44941"/>
    <lineage>
        <taxon>Eukaryota</taxon>
        <taxon>Fungi</taxon>
        <taxon>Fungi incertae sedis</taxon>
        <taxon>Mucoromycota</taxon>
        <taxon>Glomeromycotina</taxon>
        <taxon>Glomeromycetes</taxon>
        <taxon>Diversisporales</taxon>
        <taxon>Gigasporaceae</taxon>
        <taxon>Gigaspora</taxon>
    </lineage>
</organism>
<evidence type="ECO:0000313" key="1">
    <source>
        <dbReference type="EMBL" id="RIB28798.1"/>
    </source>
</evidence>
<dbReference type="OrthoDB" id="2382020at2759"/>
<dbReference type="Proteomes" id="UP000266673">
    <property type="component" value="Unassembled WGS sequence"/>
</dbReference>
<proteinExistence type="predicted"/>
<protein>
    <submittedName>
        <fullName evidence="1">Uncharacterized protein</fullName>
    </submittedName>
</protein>
<dbReference type="EMBL" id="QKWP01000055">
    <property type="protein sequence ID" value="RIB28798.1"/>
    <property type="molecule type" value="Genomic_DNA"/>
</dbReference>
<gene>
    <name evidence="1" type="ORF">C2G38_2028247</name>
</gene>